<protein>
    <submittedName>
        <fullName evidence="2">Nitroreductase family deazaflavin-dependent oxidoreductase</fullName>
    </submittedName>
</protein>
<gene>
    <name evidence="2" type="ORF">QSV35_00545</name>
</gene>
<feature type="transmembrane region" description="Helical" evidence="1">
    <location>
        <begin position="251"/>
        <end position="272"/>
    </location>
</feature>
<dbReference type="InterPro" id="IPR004378">
    <property type="entry name" value="F420H2_quin_Rdtase"/>
</dbReference>
<reference evidence="2 3" key="1">
    <citation type="submission" date="2023-06" db="EMBL/GenBank/DDBJ databases">
        <title>Microbacterium sp. nov., isolated from a waste landfill.</title>
        <authorList>
            <person name="Wen W."/>
        </authorList>
    </citation>
    <scope>NUCLEOTIDE SEQUENCE [LARGE SCALE GENOMIC DNA]</scope>
    <source>
        <strain evidence="2 3">ASV49</strain>
    </source>
</reference>
<keyword evidence="1" id="KW-0812">Transmembrane</keyword>
<sequence length="275" mass="28177">MDVSGLVVLVVAAHVALAALVTAIVIHRRRGLAVHGGHSFGTTASGGQVPAHTGPHGGHAHGVLAFVSRSVAALVGFGVRLGPVRLLTVRGRSSGLPRSTPVDVFTGRDGAFWLVATHTANAQWVRNLRAAGEGRLSRGRDQFAFSARELDAADGAAVLAEIVAPRLARPWGGLVLRRTLGLPTRPDAAQFAAAVAEHPVFALAPHPEPDAVAEAVRDRTLVPRHLIGIGIVVAFVHALAGAAGILGPAGWMSGVALGLLVAGLGNHLRLAARAA</sequence>
<comment type="caution">
    <text evidence="2">The sequence shown here is derived from an EMBL/GenBank/DDBJ whole genome shotgun (WGS) entry which is preliminary data.</text>
</comment>
<name>A0ABT7MTN5_9MICO</name>
<accession>A0ABT7MTN5</accession>
<feature type="transmembrane region" description="Helical" evidence="1">
    <location>
        <begin position="6"/>
        <end position="26"/>
    </location>
</feature>
<dbReference type="EMBL" id="JASXSZ010000001">
    <property type="protein sequence ID" value="MDL9977806.1"/>
    <property type="molecule type" value="Genomic_DNA"/>
</dbReference>
<proteinExistence type="predicted"/>
<keyword evidence="1" id="KW-1133">Transmembrane helix</keyword>
<feature type="transmembrane region" description="Helical" evidence="1">
    <location>
        <begin position="226"/>
        <end position="245"/>
    </location>
</feature>
<keyword evidence="3" id="KW-1185">Reference proteome</keyword>
<evidence type="ECO:0000256" key="1">
    <source>
        <dbReference type="SAM" id="Phobius"/>
    </source>
</evidence>
<evidence type="ECO:0000313" key="2">
    <source>
        <dbReference type="EMBL" id="MDL9977806.1"/>
    </source>
</evidence>
<dbReference type="Gene3D" id="2.30.110.10">
    <property type="entry name" value="Electron Transport, Fmn-binding Protein, Chain A"/>
    <property type="match status" value="1"/>
</dbReference>
<organism evidence="2 3">
    <name type="scientific">Microbacterium candidum</name>
    <dbReference type="NCBI Taxonomy" id="3041922"/>
    <lineage>
        <taxon>Bacteria</taxon>
        <taxon>Bacillati</taxon>
        <taxon>Actinomycetota</taxon>
        <taxon>Actinomycetes</taxon>
        <taxon>Micrococcales</taxon>
        <taxon>Microbacteriaceae</taxon>
        <taxon>Microbacterium</taxon>
    </lineage>
</organism>
<evidence type="ECO:0000313" key="3">
    <source>
        <dbReference type="Proteomes" id="UP001235064"/>
    </source>
</evidence>
<dbReference type="Pfam" id="PF04075">
    <property type="entry name" value="F420H2_quin_red"/>
    <property type="match status" value="1"/>
</dbReference>
<dbReference type="RefSeq" id="WP_286285606.1">
    <property type="nucleotide sequence ID" value="NZ_JASXSZ010000001.1"/>
</dbReference>
<dbReference type="NCBIfam" id="TIGR00026">
    <property type="entry name" value="hi_GC_TIGR00026"/>
    <property type="match status" value="1"/>
</dbReference>
<dbReference type="Proteomes" id="UP001235064">
    <property type="component" value="Unassembled WGS sequence"/>
</dbReference>
<dbReference type="InterPro" id="IPR012349">
    <property type="entry name" value="Split_barrel_FMN-bd"/>
</dbReference>
<keyword evidence="1" id="KW-0472">Membrane</keyword>